<reference evidence="2 3" key="1">
    <citation type="submission" date="2019-06" db="EMBL/GenBank/DDBJ databases">
        <title>Whole genome sequence for Rhodospirillaceae sp. R148.</title>
        <authorList>
            <person name="Wang G."/>
        </authorList>
    </citation>
    <scope>NUCLEOTIDE SEQUENCE [LARGE SCALE GENOMIC DNA]</scope>
    <source>
        <strain evidence="2 3">R148</strain>
    </source>
</reference>
<proteinExistence type="predicted"/>
<keyword evidence="3" id="KW-1185">Reference proteome</keyword>
<dbReference type="EMBL" id="VHSH01000008">
    <property type="protein sequence ID" value="TQV76268.1"/>
    <property type="molecule type" value="Genomic_DNA"/>
</dbReference>
<feature type="transmembrane region" description="Helical" evidence="1">
    <location>
        <begin position="42"/>
        <end position="65"/>
    </location>
</feature>
<evidence type="ECO:0000256" key="1">
    <source>
        <dbReference type="SAM" id="Phobius"/>
    </source>
</evidence>
<name>A0A545TGE4_9PROT</name>
<dbReference type="Proteomes" id="UP000315252">
    <property type="component" value="Unassembled WGS sequence"/>
</dbReference>
<keyword evidence="1" id="KW-1133">Transmembrane helix</keyword>
<accession>A0A545TGE4</accession>
<gene>
    <name evidence="2" type="ORF">FKG95_21795</name>
</gene>
<dbReference type="RefSeq" id="WP_142898531.1">
    <property type="nucleotide sequence ID" value="NZ_ML660059.1"/>
</dbReference>
<sequence>MISKARPFWRFFLLSVAALSLIWLAGVLYLDLANAMFPRVLIGGLKILAVGYLCLLILILPVLAVRKLLKRTG</sequence>
<evidence type="ECO:0000313" key="2">
    <source>
        <dbReference type="EMBL" id="TQV76268.1"/>
    </source>
</evidence>
<dbReference type="AlphaFoldDB" id="A0A545TGE4"/>
<organism evidence="2 3">
    <name type="scientific">Denitrobaculum tricleocarpae</name>
    <dbReference type="NCBI Taxonomy" id="2591009"/>
    <lineage>
        <taxon>Bacteria</taxon>
        <taxon>Pseudomonadati</taxon>
        <taxon>Pseudomonadota</taxon>
        <taxon>Alphaproteobacteria</taxon>
        <taxon>Rhodospirillales</taxon>
        <taxon>Rhodospirillaceae</taxon>
        <taxon>Denitrobaculum</taxon>
    </lineage>
</organism>
<keyword evidence="1" id="KW-0812">Transmembrane</keyword>
<evidence type="ECO:0000313" key="3">
    <source>
        <dbReference type="Proteomes" id="UP000315252"/>
    </source>
</evidence>
<protein>
    <submittedName>
        <fullName evidence="2">Uncharacterized protein</fullName>
    </submittedName>
</protein>
<feature type="transmembrane region" description="Helical" evidence="1">
    <location>
        <begin position="12"/>
        <end position="30"/>
    </location>
</feature>
<comment type="caution">
    <text evidence="2">The sequence shown here is derived from an EMBL/GenBank/DDBJ whole genome shotgun (WGS) entry which is preliminary data.</text>
</comment>
<keyword evidence="1" id="KW-0472">Membrane</keyword>